<organism evidence="1 2">
    <name type="scientific">Roseateles aquatilis</name>
    <dbReference type="NCBI Taxonomy" id="431061"/>
    <lineage>
        <taxon>Bacteria</taxon>
        <taxon>Pseudomonadati</taxon>
        <taxon>Pseudomonadota</taxon>
        <taxon>Betaproteobacteria</taxon>
        <taxon>Burkholderiales</taxon>
        <taxon>Sphaerotilaceae</taxon>
        <taxon>Roseateles</taxon>
    </lineage>
</organism>
<evidence type="ECO:0000313" key="1">
    <source>
        <dbReference type="EMBL" id="OWQ92006.1"/>
    </source>
</evidence>
<sequence length="62" mass="6804">MLDAGLPIVGGDYFIYSPLKLRSGSHILRANFRMPRAINLFAAPTGRFERQAIVSHCTVTGV</sequence>
<proteinExistence type="predicted"/>
<gene>
    <name evidence="1" type="ORF">CDN99_06515</name>
</gene>
<comment type="caution">
    <text evidence="1">The sequence shown here is derived from an EMBL/GenBank/DDBJ whole genome shotgun (WGS) entry which is preliminary data.</text>
</comment>
<reference evidence="1 2" key="1">
    <citation type="journal article" date="2008" name="Int. J. Syst. Evol. Microbiol.">
        <title>Description of Roseateles aquatilis sp. nov. and Roseateles terrae sp. nov., in the class Betaproteobacteria, and emended description of the genus Roseateles.</title>
        <authorList>
            <person name="Gomila M."/>
            <person name="Bowien B."/>
            <person name="Falsen E."/>
            <person name="Moore E.R."/>
            <person name="Lalucat J."/>
        </authorList>
    </citation>
    <scope>NUCLEOTIDE SEQUENCE [LARGE SCALE GENOMIC DNA]</scope>
    <source>
        <strain evidence="1 2">CCUG 48205</strain>
    </source>
</reference>
<dbReference type="EMBL" id="NIOF01000002">
    <property type="protein sequence ID" value="OWQ92006.1"/>
    <property type="molecule type" value="Genomic_DNA"/>
</dbReference>
<protein>
    <submittedName>
        <fullName evidence="1">Uncharacterized protein</fullName>
    </submittedName>
</protein>
<dbReference type="AlphaFoldDB" id="A0A246JH72"/>
<keyword evidence="2" id="KW-1185">Reference proteome</keyword>
<accession>A0A246JH72</accession>
<dbReference type="Proteomes" id="UP000197468">
    <property type="component" value="Unassembled WGS sequence"/>
</dbReference>
<name>A0A246JH72_9BURK</name>
<evidence type="ECO:0000313" key="2">
    <source>
        <dbReference type="Proteomes" id="UP000197468"/>
    </source>
</evidence>